<reference evidence="2" key="1">
    <citation type="submission" date="2021-07" db="EMBL/GenBank/DDBJ databases">
        <authorList>
            <person name="Catto M.A."/>
            <person name="Jacobson A."/>
            <person name="Kennedy G."/>
            <person name="Labadie P."/>
            <person name="Hunt B.G."/>
            <person name="Srinivasan R."/>
        </authorList>
    </citation>
    <scope>NUCLEOTIDE SEQUENCE</scope>
    <source>
        <strain evidence="2">PL_HMW_Pooled</strain>
        <tissue evidence="2">Head</tissue>
    </source>
</reference>
<evidence type="ECO:0000256" key="1">
    <source>
        <dbReference type="SAM" id="SignalP"/>
    </source>
</evidence>
<keyword evidence="3" id="KW-1185">Reference proteome</keyword>
<comment type="caution">
    <text evidence="2">The sequence shown here is derived from an EMBL/GenBank/DDBJ whole genome shotgun (WGS) entry which is preliminary data.</text>
</comment>
<organism evidence="2 3">
    <name type="scientific">Frankliniella fusca</name>
    <dbReference type="NCBI Taxonomy" id="407009"/>
    <lineage>
        <taxon>Eukaryota</taxon>
        <taxon>Metazoa</taxon>
        <taxon>Ecdysozoa</taxon>
        <taxon>Arthropoda</taxon>
        <taxon>Hexapoda</taxon>
        <taxon>Insecta</taxon>
        <taxon>Pterygota</taxon>
        <taxon>Neoptera</taxon>
        <taxon>Paraneoptera</taxon>
        <taxon>Thysanoptera</taxon>
        <taxon>Terebrantia</taxon>
        <taxon>Thripoidea</taxon>
        <taxon>Thripidae</taxon>
        <taxon>Frankliniella</taxon>
    </lineage>
</organism>
<feature type="signal peptide" evidence="1">
    <location>
        <begin position="1"/>
        <end position="18"/>
    </location>
</feature>
<reference evidence="2" key="2">
    <citation type="journal article" date="2023" name="BMC Genomics">
        <title>Pest status, molecular evolution, and epigenetic factors derived from the genome assembly of Frankliniella fusca, a thysanopteran phytovirus vector.</title>
        <authorList>
            <person name="Catto M.A."/>
            <person name="Labadie P.E."/>
            <person name="Jacobson A.L."/>
            <person name="Kennedy G.G."/>
            <person name="Srinivasan R."/>
            <person name="Hunt B.G."/>
        </authorList>
    </citation>
    <scope>NUCLEOTIDE SEQUENCE</scope>
    <source>
        <strain evidence="2">PL_HMW_Pooled</strain>
    </source>
</reference>
<evidence type="ECO:0000313" key="2">
    <source>
        <dbReference type="EMBL" id="KAK3922195.1"/>
    </source>
</evidence>
<keyword evidence="1" id="KW-0732">Signal</keyword>
<name>A0AAE1HIX2_9NEOP</name>
<protein>
    <submittedName>
        <fullName evidence="2">Uracil-DNA glycosylase</fullName>
    </submittedName>
</protein>
<accession>A0AAE1HIX2</accession>
<sequence length="388" mass="44764">MPCLLLLLLVDSSLKPTGFPCSNSYCAMSHQQRPYHARAVLRDVVRKEIASARRALEAVKCGKQFDRQMPYVNRAVRVLLVEAGKVSLLVNCSTVSGDDKTLDAEVSLQGSFEEKDFLTRLALYFLVTRGRFSKVIQKTTDPLSVDLFLNSEWFQKKREKREFLEQNDKICKATSVGHLYCSPDVEWSTRFLQVVAPRVEEITVHNVGIAHLQILESMPRLRRLEIKGTSSDFLWNDLGPFNWNDEGRFNFQDNDPQDTTRPFWLKELPSASSTGLVSLRVSVPRHLLLPLIVQQRRTLRELTLDVEIPKTSADDLYDWQKEWFWYCQDLPQRLTELLERFSLPALRLVKLHRHHSINEEAHASCFKQLRAVRRVLGPEVTVICVRCG</sequence>
<proteinExistence type="predicted"/>
<gene>
    <name evidence="2" type="ORF">KUF71_001374</name>
</gene>
<dbReference type="AlphaFoldDB" id="A0AAE1HIX2"/>
<evidence type="ECO:0000313" key="3">
    <source>
        <dbReference type="Proteomes" id="UP001219518"/>
    </source>
</evidence>
<dbReference type="EMBL" id="JAHWGI010001073">
    <property type="protein sequence ID" value="KAK3922195.1"/>
    <property type="molecule type" value="Genomic_DNA"/>
</dbReference>
<dbReference type="Proteomes" id="UP001219518">
    <property type="component" value="Unassembled WGS sequence"/>
</dbReference>
<feature type="chain" id="PRO_5042159284" evidence="1">
    <location>
        <begin position="19"/>
        <end position="388"/>
    </location>
</feature>